<name>A0ABU3QIX3_9ACTN</name>
<feature type="region of interest" description="Disordered" evidence="1">
    <location>
        <begin position="45"/>
        <end position="67"/>
    </location>
</feature>
<comment type="caution">
    <text evidence="2">The sequence shown here is derived from an EMBL/GenBank/DDBJ whole genome shotgun (WGS) entry which is preliminary data.</text>
</comment>
<dbReference type="EMBL" id="JAWCTQ010000009">
    <property type="protein sequence ID" value="MDT9682369.1"/>
    <property type="molecule type" value="Genomic_DNA"/>
</dbReference>
<dbReference type="Proteomes" id="UP001250181">
    <property type="component" value="Unassembled WGS sequence"/>
</dbReference>
<dbReference type="Pfam" id="PF01527">
    <property type="entry name" value="HTH_Tnp_1"/>
    <property type="match status" value="1"/>
</dbReference>
<gene>
    <name evidence="2" type="ORF">RND61_09840</name>
</gene>
<reference evidence="2 3" key="1">
    <citation type="submission" date="2023-09" db="EMBL/GenBank/DDBJ databases">
        <title>Streptomyces sp. nov.: A antagonism against Alternaria gaisen Producing Streptochlin, Isolated from Tamarix root soil.</title>
        <authorList>
            <person name="Chen Y."/>
        </authorList>
    </citation>
    <scope>NUCLEOTIDE SEQUENCE [LARGE SCALE GENOMIC DNA]</scope>
    <source>
        <strain evidence="2 3">TRM76323</strain>
    </source>
</reference>
<dbReference type="Gene3D" id="1.10.10.60">
    <property type="entry name" value="Homeodomain-like"/>
    <property type="match status" value="1"/>
</dbReference>
<dbReference type="SUPFAM" id="SSF46689">
    <property type="entry name" value="Homeodomain-like"/>
    <property type="match status" value="1"/>
</dbReference>
<evidence type="ECO:0000313" key="3">
    <source>
        <dbReference type="Proteomes" id="UP001250181"/>
    </source>
</evidence>
<proteinExistence type="predicted"/>
<keyword evidence="3" id="KW-1185">Reference proteome</keyword>
<sequence>MKHYPPQFEVDAVAPYQSRPEVTIRQVAADLGVNPEALRNWVRAAGAGRPRGRRAETSAEPPTPLGAENAALREKIGGVRTGVCSGEPTGTDACANGPFTRAARAGRRADSRPWSAAVLSGLL</sequence>
<organism evidence="2 3">
    <name type="scientific">Streptomyces tamarix</name>
    <dbReference type="NCBI Taxonomy" id="3078565"/>
    <lineage>
        <taxon>Bacteria</taxon>
        <taxon>Bacillati</taxon>
        <taxon>Actinomycetota</taxon>
        <taxon>Actinomycetes</taxon>
        <taxon>Kitasatosporales</taxon>
        <taxon>Streptomycetaceae</taxon>
        <taxon>Streptomyces</taxon>
    </lineage>
</organism>
<accession>A0ABU3QIX3</accession>
<dbReference type="InterPro" id="IPR009057">
    <property type="entry name" value="Homeodomain-like_sf"/>
</dbReference>
<evidence type="ECO:0000313" key="2">
    <source>
        <dbReference type="EMBL" id="MDT9682369.1"/>
    </source>
</evidence>
<evidence type="ECO:0000256" key="1">
    <source>
        <dbReference type="SAM" id="MobiDB-lite"/>
    </source>
</evidence>
<dbReference type="InterPro" id="IPR002514">
    <property type="entry name" value="Transposase_8"/>
</dbReference>
<protein>
    <submittedName>
        <fullName evidence="2">Transposase</fullName>
    </submittedName>
</protein>
<dbReference type="RefSeq" id="WP_315877454.1">
    <property type="nucleotide sequence ID" value="NZ_JAWCTQ010000009.1"/>
</dbReference>